<proteinExistence type="predicted"/>
<reference evidence="1 2" key="1">
    <citation type="submission" date="2017-08" db="EMBL/GenBank/DDBJ databases">
        <title>Comparative genomics of bacteria isolated from necrotic lesions of AOD affected trees.</title>
        <authorList>
            <person name="Doonan J."/>
            <person name="Denman S."/>
            <person name="Mcdonald J.E."/>
        </authorList>
    </citation>
    <scope>NUCLEOTIDE SEQUENCE [LARGE SCALE GENOMIC DNA]</scope>
    <source>
        <strain evidence="1 2">CIP 105588</strain>
    </source>
</reference>
<dbReference type="GeneID" id="302709586"/>
<dbReference type="RefSeq" id="WP_120161859.1">
    <property type="nucleotide sequence ID" value="NZ_JBLYPM010000009.1"/>
</dbReference>
<dbReference type="EMBL" id="NSDJ01000001">
    <property type="protein sequence ID" value="RKF69094.1"/>
    <property type="molecule type" value="Genomic_DNA"/>
</dbReference>
<evidence type="ECO:0000313" key="2">
    <source>
        <dbReference type="Proteomes" id="UP000284853"/>
    </source>
</evidence>
<gene>
    <name evidence="1" type="ORF">CKQ54_12285</name>
</gene>
<accession>A0ABX9PXU4</accession>
<sequence length="110" mass="13154">MSIEEKVVAFFKREIPDQKVLFSSKRISIEIDSALQDFEDEPYYLVEIIERFGDEFSIDMSTLDWNAYFPYLEIGILDWILRKKDKWIKKPDLTVQMFINSAEAGQWLYD</sequence>
<evidence type="ECO:0000313" key="1">
    <source>
        <dbReference type="EMBL" id="RKF69094.1"/>
    </source>
</evidence>
<comment type="caution">
    <text evidence="1">The sequence shown here is derived from an EMBL/GenBank/DDBJ whole genome shotgun (WGS) entry which is preliminary data.</text>
</comment>
<keyword evidence="2" id="KW-1185">Reference proteome</keyword>
<organism evidence="1 2">
    <name type="scientific">Rahnella variigena</name>
    <dbReference type="NCBI Taxonomy" id="574964"/>
    <lineage>
        <taxon>Bacteria</taxon>
        <taxon>Pseudomonadati</taxon>
        <taxon>Pseudomonadota</taxon>
        <taxon>Gammaproteobacteria</taxon>
        <taxon>Enterobacterales</taxon>
        <taxon>Yersiniaceae</taxon>
        <taxon>Rahnella</taxon>
    </lineage>
</organism>
<dbReference type="Pfam" id="PF07377">
    <property type="entry name" value="DUF1493"/>
    <property type="match status" value="1"/>
</dbReference>
<evidence type="ECO:0008006" key="3">
    <source>
        <dbReference type="Google" id="ProtNLM"/>
    </source>
</evidence>
<name>A0ABX9PXU4_9GAMM</name>
<protein>
    <recommendedName>
        <fullName evidence="3">DUF1493 family protein</fullName>
    </recommendedName>
</protein>
<dbReference type="InterPro" id="IPR010862">
    <property type="entry name" value="DUF1493"/>
</dbReference>
<dbReference type="Proteomes" id="UP000284853">
    <property type="component" value="Unassembled WGS sequence"/>
</dbReference>